<comment type="caution">
    <text evidence="4">The sequence shown here is derived from an EMBL/GenBank/DDBJ whole genome shotgun (WGS) entry which is preliminary data.</text>
</comment>
<feature type="domain" description="DUF3741" evidence="3">
    <location>
        <begin position="113"/>
        <end position="127"/>
    </location>
</feature>
<sequence length="904" mass="101065">MDVKMNIHPGKKSGDVDTHLPGCLGVMANLFDVSAGLAKNRLLTDRPYHDGPPVARSLSDVAISMDPLSKDQVKDKKITSDLQPSSYKKSKITPIKMLIAQEISKELDFEQSSPNLVAKLMGLDALPIQLPKSITQKSWSRSYLQLSRSLNHSGRRTEYSHHGRSLSDSFHGYQEINNYREIYDMWQQSQKCSSKKEKPLAKGRGPDIVNEKKMALVREKFMEAKRLARDEKLRQSKEFQDAVEVLSSNRDLFLQILQEPSSPFPKPTHECHSIPSSAPTKRITILRPSKMVARNKLSAPGKIECAERKSSYYSQETGWDQSISGYSSPYACQEADDSPMQPTRIVLLKPDHGSGHHTRCEVLPPSSSCILHDDGFFKDVDNEFEKTEETEKKITCQLPENFEGHKRDETLVSSVFSNGYVGDDSSINRSENECLEGNFSDSEVVSPTSRHSWDFINRNGSPHSTSCFSHASYSPESSVCKEAKKRLFARWTLMASNQNSLEQRCSQKSSSTLGEMLALSDSKKSGTLEERGDACKLQESAGPSSTLTYIVDKEGHVDSPKNLSRSMSVSTSSTVYDSQLNVHVSEPNYIRSEEPVKKAAEKSSLKLSLSSLFFSMSRKSSKGKTGQCMGNSRPTIAETASYSGYHHEKAGSSIPNVAARTLNENQEQPSPISVLDRSFEEDVNKISEESGKQAADQILKSNLIDKSPPIGSLARTLSWDNSYSQKVSSHSLKTRIASLCHAEVEEEDELEWILFIRNLLSLVGIEGEDPSDPTIQNLYSPESLLDDECPLLPEVKRRQKRSNRKLVFDYVSTLVDEMKDQGTHQGLISEEWVWAQVKGWFMKEAVEEGGSGLDSMMVRNEVVGTWPAENLRLELDKLKMEIEWDLLQDLVDEAVTDMSGTALV</sequence>
<dbReference type="PANTHER" id="PTHR46634">
    <property type="entry name" value="M REDUCTASE II SUBUNIT GAMMA, PUTATIVE (DUF3741)-RELATED"/>
    <property type="match status" value="1"/>
</dbReference>
<dbReference type="Pfam" id="PF12552">
    <property type="entry name" value="DUF3741"/>
    <property type="match status" value="1"/>
</dbReference>
<dbReference type="InterPro" id="IPR032795">
    <property type="entry name" value="DUF3741-assoc"/>
</dbReference>
<name>A0AAN7K015_9MYRT</name>
<evidence type="ECO:0000259" key="1">
    <source>
        <dbReference type="Pfam" id="PF12552"/>
    </source>
</evidence>
<evidence type="ECO:0008006" key="6">
    <source>
        <dbReference type="Google" id="ProtNLM"/>
    </source>
</evidence>
<feature type="domain" description="DUF3741" evidence="1">
    <location>
        <begin position="218"/>
        <end position="262"/>
    </location>
</feature>
<reference evidence="4 5" key="1">
    <citation type="journal article" date="2023" name="Hortic Res">
        <title>Pangenome of water caltrop reveals structural variations and asymmetric subgenome divergence after allopolyploidization.</title>
        <authorList>
            <person name="Zhang X."/>
            <person name="Chen Y."/>
            <person name="Wang L."/>
            <person name="Yuan Y."/>
            <person name="Fang M."/>
            <person name="Shi L."/>
            <person name="Lu R."/>
            <person name="Comes H.P."/>
            <person name="Ma Y."/>
            <person name="Chen Y."/>
            <person name="Huang G."/>
            <person name="Zhou Y."/>
            <person name="Zheng Z."/>
            <person name="Qiu Y."/>
        </authorList>
    </citation>
    <scope>NUCLEOTIDE SEQUENCE [LARGE SCALE GENOMIC DNA]</scope>
    <source>
        <tissue evidence="4">Roots</tissue>
    </source>
</reference>
<evidence type="ECO:0000259" key="3">
    <source>
        <dbReference type="Pfam" id="PF14383"/>
    </source>
</evidence>
<accession>A0AAN7K015</accession>
<proteinExistence type="predicted"/>
<dbReference type="EMBL" id="JAXIOK010000013">
    <property type="protein sequence ID" value="KAK4756537.1"/>
    <property type="molecule type" value="Genomic_DNA"/>
</dbReference>
<dbReference type="Proteomes" id="UP001345219">
    <property type="component" value="Chromosome 6"/>
</dbReference>
<gene>
    <name evidence="4" type="ORF">SAY87_006664</name>
</gene>
<keyword evidence="5" id="KW-1185">Reference proteome</keyword>
<dbReference type="AlphaFoldDB" id="A0AAN7K015"/>
<dbReference type="Pfam" id="PF14383">
    <property type="entry name" value="VARLMGL"/>
    <property type="match status" value="1"/>
</dbReference>
<feature type="domain" description="DUF4378" evidence="2">
    <location>
        <begin position="755"/>
        <end position="893"/>
    </location>
</feature>
<dbReference type="InterPro" id="IPR025486">
    <property type="entry name" value="DUF4378"/>
</dbReference>
<dbReference type="InterPro" id="IPR022212">
    <property type="entry name" value="DUF3741"/>
</dbReference>
<protein>
    <recommendedName>
        <fullName evidence="6">DUF4378 domain-containing protein</fullName>
    </recommendedName>
</protein>
<evidence type="ECO:0000313" key="4">
    <source>
        <dbReference type="EMBL" id="KAK4756537.1"/>
    </source>
</evidence>
<dbReference type="PANTHER" id="PTHR46634:SF3">
    <property type="entry name" value="M REDUCTASE II SUBUNIT GAMMA, PUTATIVE (DUF3741)-RELATED"/>
    <property type="match status" value="1"/>
</dbReference>
<organism evidence="4 5">
    <name type="scientific">Trapa incisa</name>
    <dbReference type="NCBI Taxonomy" id="236973"/>
    <lineage>
        <taxon>Eukaryota</taxon>
        <taxon>Viridiplantae</taxon>
        <taxon>Streptophyta</taxon>
        <taxon>Embryophyta</taxon>
        <taxon>Tracheophyta</taxon>
        <taxon>Spermatophyta</taxon>
        <taxon>Magnoliopsida</taxon>
        <taxon>eudicotyledons</taxon>
        <taxon>Gunneridae</taxon>
        <taxon>Pentapetalae</taxon>
        <taxon>rosids</taxon>
        <taxon>malvids</taxon>
        <taxon>Myrtales</taxon>
        <taxon>Lythraceae</taxon>
        <taxon>Trapa</taxon>
    </lineage>
</organism>
<dbReference type="Pfam" id="PF14309">
    <property type="entry name" value="DUF4378"/>
    <property type="match status" value="1"/>
</dbReference>
<evidence type="ECO:0000259" key="2">
    <source>
        <dbReference type="Pfam" id="PF14309"/>
    </source>
</evidence>
<evidence type="ECO:0000313" key="5">
    <source>
        <dbReference type="Proteomes" id="UP001345219"/>
    </source>
</evidence>